<keyword evidence="4 6" id="KW-1133">Transmembrane helix</keyword>
<feature type="transmembrane region" description="Helical" evidence="6">
    <location>
        <begin position="12"/>
        <end position="37"/>
    </location>
</feature>
<keyword evidence="9" id="KW-1185">Reference proteome</keyword>
<evidence type="ECO:0000313" key="9">
    <source>
        <dbReference type="Proteomes" id="UP000730482"/>
    </source>
</evidence>
<organism evidence="8 9">
    <name type="scientific">Catenulispora pinistramenti</name>
    <dbReference type="NCBI Taxonomy" id="2705254"/>
    <lineage>
        <taxon>Bacteria</taxon>
        <taxon>Bacillati</taxon>
        <taxon>Actinomycetota</taxon>
        <taxon>Actinomycetes</taxon>
        <taxon>Catenulisporales</taxon>
        <taxon>Catenulisporaceae</taxon>
        <taxon>Catenulispora</taxon>
    </lineage>
</organism>
<dbReference type="CDD" id="cd06173">
    <property type="entry name" value="MFS_MefA_like"/>
    <property type="match status" value="1"/>
</dbReference>
<evidence type="ECO:0000259" key="7">
    <source>
        <dbReference type="PROSITE" id="PS50850"/>
    </source>
</evidence>
<dbReference type="Pfam" id="PF07690">
    <property type="entry name" value="MFS_1"/>
    <property type="match status" value="2"/>
</dbReference>
<feature type="transmembrane region" description="Helical" evidence="6">
    <location>
        <begin position="280"/>
        <end position="299"/>
    </location>
</feature>
<comment type="caution">
    <text evidence="8">The sequence shown here is derived from an EMBL/GenBank/DDBJ whole genome shotgun (WGS) entry which is preliminary data.</text>
</comment>
<dbReference type="EMBL" id="JAAFYZ010000023">
    <property type="protein sequence ID" value="MBS2547169.1"/>
    <property type="molecule type" value="Genomic_DNA"/>
</dbReference>
<evidence type="ECO:0000256" key="1">
    <source>
        <dbReference type="ARBA" id="ARBA00004651"/>
    </source>
</evidence>
<dbReference type="InterPro" id="IPR036259">
    <property type="entry name" value="MFS_trans_sf"/>
</dbReference>
<dbReference type="SUPFAM" id="SSF103473">
    <property type="entry name" value="MFS general substrate transporter"/>
    <property type="match status" value="1"/>
</dbReference>
<feature type="transmembrane region" description="Helical" evidence="6">
    <location>
        <begin position="98"/>
        <end position="118"/>
    </location>
</feature>
<feature type="domain" description="Major facilitator superfamily (MFS) profile" evidence="7">
    <location>
        <begin position="1"/>
        <end position="189"/>
    </location>
</feature>
<dbReference type="InterPro" id="IPR011701">
    <property type="entry name" value="MFS"/>
</dbReference>
<dbReference type="PROSITE" id="PS50850">
    <property type="entry name" value="MFS"/>
    <property type="match status" value="2"/>
</dbReference>
<keyword evidence="5 6" id="KW-0472">Membrane</keyword>
<feature type="transmembrane region" description="Helical" evidence="6">
    <location>
        <begin position="339"/>
        <end position="361"/>
    </location>
</feature>
<name>A0ABS5KMC4_9ACTN</name>
<comment type="subcellular location">
    <subcellularLocation>
        <location evidence="1">Cell membrane</location>
        <topology evidence="1">Multi-pass membrane protein</topology>
    </subcellularLocation>
</comment>
<dbReference type="PANTHER" id="PTHR23513">
    <property type="entry name" value="INTEGRAL MEMBRANE EFFLUX PROTEIN-RELATED"/>
    <property type="match status" value="1"/>
</dbReference>
<dbReference type="InterPro" id="IPR020846">
    <property type="entry name" value="MFS_dom"/>
</dbReference>
<feature type="transmembrane region" description="Helical" evidence="6">
    <location>
        <begin position="43"/>
        <end position="62"/>
    </location>
</feature>
<keyword evidence="2" id="KW-1003">Cell membrane</keyword>
<reference evidence="8 9" key="1">
    <citation type="submission" date="2020-02" db="EMBL/GenBank/DDBJ databases">
        <title>Acidophilic actinobacteria isolated from forest soil.</title>
        <authorList>
            <person name="Golinska P."/>
        </authorList>
    </citation>
    <scope>NUCLEOTIDE SEQUENCE [LARGE SCALE GENOMIC DNA]</scope>
    <source>
        <strain evidence="8 9">NL8</strain>
    </source>
</reference>
<protein>
    <submittedName>
        <fullName evidence="8">MFS transporter</fullName>
    </submittedName>
</protein>
<feature type="transmembrane region" description="Helical" evidence="6">
    <location>
        <begin position="248"/>
        <end position="268"/>
    </location>
</feature>
<dbReference type="Proteomes" id="UP000730482">
    <property type="component" value="Unassembled WGS sequence"/>
</dbReference>
<evidence type="ECO:0000256" key="3">
    <source>
        <dbReference type="ARBA" id="ARBA00022692"/>
    </source>
</evidence>
<dbReference type="Gene3D" id="1.20.1250.20">
    <property type="entry name" value="MFS general substrate transporter like domains"/>
    <property type="match status" value="1"/>
</dbReference>
<dbReference type="PANTHER" id="PTHR23513:SF6">
    <property type="entry name" value="MAJOR FACILITATOR SUPERFAMILY ASSOCIATED DOMAIN-CONTAINING PROTEIN"/>
    <property type="match status" value="1"/>
</dbReference>
<evidence type="ECO:0000256" key="5">
    <source>
        <dbReference type="ARBA" id="ARBA00023136"/>
    </source>
</evidence>
<accession>A0ABS5KMC4</accession>
<feature type="transmembrane region" description="Helical" evidence="6">
    <location>
        <begin position="215"/>
        <end position="236"/>
    </location>
</feature>
<evidence type="ECO:0000256" key="6">
    <source>
        <dbReference type="SAM" id="Phobius"/>
    </source>
</evidence>
<dbReference type="RefSeq" id="WP_212008770.1">
    <property type="nucleotide sequence ID" value="NZ_JAAFYZ010000023.1"/>
</dbReference>
<gene>
    <name evidence="8" type="ORF">KGQ19_09820</name>
</gene>
<evidence type="ECO:0000313" key="8">
    <source>
        <dbReference type="EMBL" id="MBS2547169.1"/>
    </source>
</evidence>
<feature type="transmembrane region" description="Helical" evidence="6">
    <location>
        <begin position="305"/>
        <end position="327"/>
    </location>
</feature>
<feature type="domain" description="Major facilitator superfamily (MFS) profile" evidence="7">
    <location>
        <begin position="198"/>
        <end position="409"/>
    </location>
</feature>
<proteinExistence type="predicted"/>
<sequence length="409" mass="42074">MRALLASRQIRLLFLGNTVSVFGDSALSLALGIWVRLLTGSTALAGTCFLAMVVGTMLSPVSGLAVDRFRRKPLMIWTYLATAALLASLLAVHDRGQVWLIIAVTFLYGVSGTVTASAQQALVQRIVPEDLLSAANGLQQTLSQGTRLITPAAGAGLLAWLGGQAVAAVDAATFLVAVVCLLLIDVEEEKPARDAGESWAASASAGFRFLARTPVLRQVVVSSAVLILAVGFFETVDLQIVTAGLHHAATWISVLLTVQGVGSLVGGATAHAVARRVGDGLLVVAGMALMAGMALLFTIPADAPVLAGAALCGVSLPWLVVGVTTILQKQTPNENMGRVMGAAELALAAPQSIGIAVAAALIGDVPYRALCFLAAAIIIGATAYLATRAEQRGKPAELDEAEAPSTQTV</sequence>
<evidence type="ECO:0000256" key="2">
    <source>
        <dbReference type="ARBA" id="ARBA00022475"/>
    </source>
</evidence>
<keyword evidence="3 6" id="KW-0812">Transmembrane</keyword>
<feature type="transmembrane region" description="Helical" evidence="6">
    <location>
        <begin position="74"/>
        <end position="92"/>
    </location>
</feature>
<evidence type="ECO:0000256" key="4">
    <source>
        <dbReference type="ARBA" id="ARBA00022989"/>
    </source>
</evidence>
<feature type="transmembrane region" description="Helical" evidence="6">
    <location>
        <begin position="367"/>
        <end position="386"/>
    </location>
</feature>